<dbReference type="PANTHER" id="PTHR11439">
    <property type="entry name" value="GAG-POL-RELATED RETROTRANSPOSON"/>
    <property type="match status" value="1"/>
</dbReference>
<reference evidence="3" key="2">
    <citation type="submission" date="2025-08" db="UniProtKB">
        <authorList>
            <consortium name="RefSeq"/>
        </authorList>
    </citation>
    <scope>IDENTIFICATION</scope>
    <source>
        <tissue evidence="3">Seedling</tissue>
    </source>
</reference>
<gene>
    <name evidence="3" type="primary">LOC132805429</name>
</gene>
<evidence type="ECO:0000259" key="1">
    <source>
        <dbReference type="Pfam" id="PF07727"/>
    </source>
</evidence>
<dbReference type="GeneID" id="132805429"/>
<sequence length="247" mass="27848">MALNKLQDLGLKCSLHHRGFVNSIADSSLFILRNSNVHVLFLVYVDDIIITGSNVSYIEELNKGLNSEFSLKDLGALHYFLGIEAHRNSTGLILSQAKYIQDLLTKTRITEAKSVPTPMQTGHQLSAHEGDLLTNPEEYRSVVGALQYLTITRPEITFSVNKLCQFVHSPTTSHWNACKRLLRYLNDTIHYGLHFKVPDMTKLVFHAFTDSNWASCPDDRRSCSGYCVLLSPNLISWSAKKQPVVVR</sequence>
<keyword evidence="2" id="KW-1185">Reference proteome</keyword>
<dbReference type="Pfam" id="PF07727">
    <property type="entry name" value="RVT_2"/>
    <property type="match status" value="1"/>
</dbReference>
<accession>A0ABM4AI20</accession>
<evidence type="ECO:0000313" key="2">
    <source>
        <dbReference type="Proteomes" id="UP001652623"/>
    </source>
</evidence>
<dbReference type="SUPFAM" id="SSF56672">
    <property type="entry name" value="DNA/RNA polymerases"/>
    <property type="match status" value="1"/>
</dbReference>
<organism evidence="2 3">
    <name type="scientific">Ziziphus jujuba</name>
    <name type="common">Chinese jujube</name>
    <name type="synonym">Ziziphus sativa</name>
    <dbReference type="NCBI Taxonomy" id="326968"/>
    <lineage>
        <taxon>Eukaryota</taxon>
        <taxon>Viridiplantae</taxon>
        <taxon>Streptophyta</taxon>
        <taxon>Embryophyta</taxon>
        <taxon>Tracheophyta</taxon>
        <taxon>Spermatophyta</taxon>
        <taxon>Magnoliopsida</taxon>
        <taxon>eudicotyledons</taxon>
        <taxon>Gunneridae</taxon>
        <taxon>Pentapetalae</taxon>
        <taxon>rosids</taxon>
        <taxon>fabids</taxon>
        <taxon>Rosales</taxon>
        <taxon>Rhamnaceae</taxon>
        <taxon>Paliureae</taxon>
        <taxon>Ziziphus</taxon>
    </lineage>
</organism>
<dbReference type="InterPro" id="IPR013103">
    <property type="entry name" value="RVT_2"/>
</dbReference>
<proteinExistence type="predicted"/>
<name>A0ABM4AI20_ZIZJJ</name>
<dbReference type="RefSeq" id="XP_060676375.1">
    <property type="nucleotide sequence ID" value="XM_060820392.1"/>
</dbReference>
<evidence type="ECO:0000313" key="3">
    <source>
        <dbReference type="RefSeq" id="XP_060676375.1"/>
    </source>
</evidence>
<feature type="domain" description="Reverse transcriptase Ty1/copia-type" evidence="1">
    <location>
        <begin position="11"/>
        <end position="120"/>
    </location>
</feature>
<dbReference type="InterPro" id="IPR043502">
    <property type="entry name" value="DNA/RNA_pol_sf"/>
</dbReference>
<protein>
    <submittedName>
        <fullName evidence="3">Uncharacterized mitochondrial protein AtMg00810-like</fullName>
    </submittedName>
</protein>
<dbReference type="CDD" id="cd09272">
    <property type="entry name" value="RNase_HI_RT_Ty1"/>
    <property type="match status" value="1"/>
</dbReference>
<reference evidence="2" key="1">
    <citation type="submission" date="2025-05" db="UniProtKB">
        <authorList>
            <consortium name="RefSeq"/>
        </authorList>
    </citation>
    <scope>NUCLEOTIDE SEQUENCE [LARGE SCALE GENOMIC DNA]</scope>
</reference>
<dbReference type="PANTHER" id="PTHR11439:SF455">
    <property type="entry name" value="RLK (RECEPTOR-LIKE PROTEIN KINASE) 8, PUTATIVE-RELATED"/>
    <property type="match status" value="1"/>
</dbReference>
<dbReference type="Proteomes" id="UP001652623">
    <property type="component" value="Chromosome 1"/>
</dbReference>